<comment type="caution">
    <text evidence="2">The sequence shown here is derived from an EMBL/GenBank/DDBJ whole genome shotgun (WGS) entry which is preliminary data.</text>
</comment>
<feature type="region of interest" description="Disordered" evidence="1">
    <location>
        <begin position="1"/>
        <end position="38"/>
    </location>
</feature>
<evidence type="ECO:0000313" key="2">
    <source>
        <dbReference type="EMBL" id="GLX70175.1"/>
    </source>
</evidence>
<name>A0ABQ6GIU4_9BACL</name>
<feature type="compositionally biased region" description="Basic and acidic residues" evidence="1">
    <location>
        <begin position="1"/>
        <end position="22"/>
    </location>
</feature>
<evidence type="ECO:0000256" key="1">
    <source>
        <dbReference type="SAM" id="MobiDB-lite"/>
    </source>
</evidence>
<gene>
    <name evidence="2" type="ORF">MU1_45210</name>
</gene>
<protein>
    <submittedName>
        <fullName evidence="2">Uncharacterized protein</fullName>
    </submittedName>
</protein>
<reference evidence="2 3" key="1">
    <citation type="submission" date="2023-03" db="EMBL/GenBank/DDBJ databases">
        <title>Draft genome sequence of the bacteria which degrade cell wall of Tricholomamatutake.</title>
        <authorList>
            <person name="Konishi Y."/>
            <person name="Fukuta Y."/>
            <person name="Shirasaka N."/>
        </authorList>
    </citation>
    <scope>NUCLEOTIDE SEQUENCE [LARGE SCALE GENOMIC DNA]</scope>
    <source>
        <strain evidence="3">mu1</strain>
    </source>
</reference>
<accession>A0ABQ6GIU4</accession>
<keyword evidence="3" id="KW-1185">Reference proteome</keyword>
<dbReference type="EMBL" id="BSSQ01000017">
    <property type="protein sequence ID" value="GLX70175.1"/>
    <property type="molecule type" value="Genomic_DNA"/>
</dbReference>
<organism evidence="2 3">
    <name type="scientific">Paenibacillus glycanilyticus</name>
    <dbReference type="NCBI Taxonomy" id="126569"/>
    <lineage>
        <taxon>Bacteria</taxon>
        <taxon>Bacillati</taxon>
        <taxon>Bacillota</taxon>
        <taxon>Bacilli</taxon>
        <taxon>Bacillales</taxon>
        <taxon>Paenibacillaceae</taxon>
        <taxon>Paenibacillus</taxon>
    </lineage>
</organism>
<dbReference type="Proteomes" id="UP001157114">
    <property type="component" value="Unassembled WGS sequence"/>
</dbReference>
<sequence>MDQRAGGEGLDRRQTKAACERQEPDEERPPSGGEQSEQVWLQVHTESRVVDAGFFVFSPHILSLLSFCP</sequence>
<evidence type="ECO:0000313" key="3">
    <source>
        <dbReference type="Proteomes" id="UP001157114"/>
    </source>
</evidence>
<proteinExistence type="predicted"/>